<dbReference type="RefSeq" id="WP_073052164.1">
    <property type="nucleotide sequence ID" value="NZ_FQUP01000001.1"/>
</dbReference>
<feature type="region of interest" description="Disordered" evidence="1">
    <location>
        <begin position="1"/>
        <end position="22"/>
    </location>
</feature>
<dbReference type="Proteomes" id="UP000184485">
    <property type="component" value="Unassembled WGS sequence"/>
</dbReference>
<name>A0A1M4YTZ6_9HYPH</name>
<dbReference type="EMBL" id="FQUP01000001">
    <property type="protein sequence ID" value="SHF09304.1"/>
    <property type="molecule type" value="Genomic_DNA"/>
</dbReference>
<evidence type="ECO:0000256" key="1">
    <source>
        <dbReference type="SAM" id="MobiDB-lite"/>
    </source>
</evidence>
<sequence length="80" mass="8737">MDLHWGKMNGKEMQMPKTLSIGERSTLEDVADPSRCLIHDGPTIESLVARDLIIWDGAANCFRLTDGGRAALRSQAPAAE</sequence>
<gene>
    <name evidence="2" type="ORF">SAMN02745157_1619</name>
</gene>
<dbReference type="AlphaFoldDB" id="A0A1M4YTZ6"/>
<protein>
    <submittedName>
        <fullName evidence="2">Uncharacterized protein</fullName>
    </submittedName>
</protein>
<evidence type="ECO:0000313" key="2">
    <source>
        <dbReference type="EMBL" id="SHF09304.1"/>
    </source>
</evidence>
<evidence type="ECO:0000313" key="3">
    <source>
        <dbReference type="Proteomes" id="UP000184485"/>
    </source>
</evidence>
<accession>A0A1M4YTZ6</accession>
<proteinExistence type="predicted"/>
<reference evidence="2 3" key="1">
    <citation type="submission" date="2016-11" db="EMBL/GenBank/DDBJ databases">
        <authorList>
            <person name="Jaros S."/>
            <person name="Januszkiewicz K."/>
            <person name="Wedrychowicz H."/>
        </authorList>
    </citation>
    <scope>NUCLEOTIDE SEQUENCE [LARGE SCALE GENOMIC DNA]</scope>
    <source>
        <strain evidence="2 3">DSM 19436</strain>
    </source>
</reference>
<keyword evidence="3" id="KW-1185">Reference proteome</keyword>
<organism evidence="2 3">
    <name type="scientific">Kaistia soli DSM 19436</name>
    <dbReference type="NCBI Taxonomy" id="1122133"/>
    <lineage>
        <taxon>Bacteria</taxon>
        <taxon>Pseudomonadati</taxon>
        <taxon>Pseudomonadota</taxon>
        <taxon>Alphaproteobacteria</taxon>
        <taxon>Hyphomicrobiales</taxon>
        <taxon>Kaistiaceae</taxon>
        <taxon>Kaistia</taxon>
    </lineage>
</organism>